<sequence>MQDPERGEFSIVHISADQSEDLEQLGTKPKFWFRHNEQRTLFKAENRGTGEDWAEMIAGEICDAIGLPHVSYQLAHETQKDLPGVICVNLAAKPLTLVLGNQLMLEADSTYPANTEQNYGVREHTVGAVAEVVEKLAPPPSDSCWQPTHKCHTAVDVFVGYVLLDTLIANQDRHHQNWGALRHETTWLAPTFDHGAGLARNEPDEKRARRLRSANRRVEMSAFARRAASGFYGSVSDRKTLRSLACFHAWQAIRPIAAGHWLEHLERISRQDFERIIDRVPASRMTPLAKEFTLELLLINQDRLLHPGSSHP</sequence>
<dbReference type="AlphaFoldDB" id="A0A5C6CJP2"/>
<dbReference type="Gene3D" id="1.10.1070.20">
    <property type="match status" value="1"/>
</dbReference>
<evidence type="ECO:0000313" key="1">
    <source>
        <dbReference type="EMBL" id="TWU25073.1"/>
    </source>
</evidence>
<protein>
    <recommendedName>
        <fullName evidence="3">HipA-like C-terminal domain-containing protein</fullName>
    </recommendedName>
</protein>
<comment type="caution">
    <text evidence="1">The sequence shown here is derived from an EMBL/GenBank/DDBJ whole genome shotgun (WGS) entry which is preliminary data.</text>
</comment>
<evidence type="ECO:0000313" key="2">
    <source>
        <dbReference type="Proteomes" id="UP000316304"/>
    </source>
</evidence>
<reference evidence="1 2" key="1">
    <citation type="submission" date="2019-02" db="EMBL/GenBank/DDBJ databases">
        <title>Deep-cultivation of Planctomycetes and their phenomic and genomic characterization uncovers novel biology.</title>
        <authorList>
            <person name="Wiegand S."/>
            <person name="Jogler M."/>
            <person name="Boedeker C."/>
            <person name="Pinto D."/>
            <person name="Vollmers J."/>
            <person name="Rivas-Marin E."/>
            <person name="Kohn T."/>
            <person name="Peeters S.H."/>
            <person name="Heuer A."/>
            <person name="Rast P."/>
            <person name="Oberbeckmann S."/>
            <person name="Bunk B."/>
            <person name="Jeske O."/>
            <person name="Meyerdierks A."/>
            <person name="Storesund J.E."/>
            <person name="Kallscheuer N."/>
            <person name="Luecker S."/>
            <person name="Lage O.M."/>
            <person name="Pohl T."/>
            <person name="Merkel B.J."/>
            <person name="Hornburger P."/>
            <person name="Mueller R.-W."/>
            <person name="Bruemmer F."/>
            <person name="Labrenz M."/>
            <person name="Spormann A.M."/>
            <person name="Op Den Camp H."/>
            <person name="Overmann J."/>
            <person name="Amann R."/>
            <person name="Jetten M.S.M."/>
            <person name="Mascher T."/>
            <person name="Medema M.H."/>
            <person name="Devos D.P."/>
            <person name="Kaster A.-K."/>
            <person name="Ovreas L."/>
            <person name="Rohde M."/>
            <person name="Galperin M.Y."/>
            <person name="Jogler C."/>
        </authorList>
    </citation>
    <scope>NUCLEOTIDE SEQUENCE [LARGE SCALE GENOMIC DNA]</scope>
    <source>
        <strain evidence="1 2">Pla52o</strain>
    </source>
</reference>
<dbReference type="Proteomes" id="UP000316304">
    <property type="component" value="Unassembled WGS sequence"/>
</dbReference>
<dbReference type="OrthoDB" id="9812605at2"/>
<dbReference type="RefSeq" id="WP_146593771.1">
    <property type="nucleotide sequence ID" value="NZ_SJPT01000002.1"/>
</dbReference>
<evidence type="ECO:0008006" key="3">
    <source>
        <dbReference type="Google" id="ProtNLM"/>
    </source>
</evidence>
<gene>
    <name evidence="1" type="ORF">Pla52o_13700</name>
</gene>
<proteinExistence type="predicted"/>
<name>A0A5C6CJP2_9BACT</name>
<accession>A0A5C6CJP2</accession>
<keyword evidence="2" id="KW-1185">Reference proteome</keyword>
<dbReference type="EMBL" id="SJPT01000002">
    <property type="protein sequence ID" value="TWU25073.1"/>
    <property type="molecule type" value="Genomic_DNA"/>
</dbReference>
<organism evidence="1 2">
    <name type="scientific">Novipirellula galeiformis</name>
    <dbReference type="NCBI Taxonomy" id="2528004"/>
    <lineage>
        <taxon>Bacteria</taxon>
        <taxon>Pseudomonadati</taxon>
        <taxon>Planctomycetota</taxon>
        <taxon>Planctomycetia</taxon>
        <taxon>Pirellulales</taxon>
        <taxon>Pirellulaceae</taxon>
        <taxon>Novipirellula</taxon>
    </lineage>
</organism>